<dbReference type="GO" id="GO:0004534">
    <property type="term" value="F:5'-3' RNA exonuclease activity"/>
    <property type="evidence" value="ECO:0007669"/>
    <property type="project" value="TreeGrafter"/>
</dbReference>
<evidence type="ECO:0000259" key="2">
    <source>
        <dbReference type="SMART" id="SM00481"/>
    </source>
</evidence>
<dbReference type="NCBIfam" id="NF045780">
    <property type="entry name" value="TrlF_fam_ATP"/>
    <property type="match status" value="1"/>
</dbReference>
<evidence type="ECO:0000256" key="1">
    <source>
        <dbReference type="SAM" id="Coils"/>
    </source>
</evidence>
<keyword evidence="1" id="KW-0175">Coiled coil</keyword>
<dbReference type="EMBL" id="JAIS01000070">
    <property type="protein sequence ID" value="KLE01432.1"/>
    <property type="molecule type" value="Genomic_DNA"/>
</dbReference>
<gene>
    <name evidence="3" type="ORF">AF76_04970</name>
</gene>
<dbReference type="InterPro" id="IPR016195">
    <property type="entry name" value="Pol/histidinol_Pase-like"/>
</dbReference>
<organism evidence="3 4">
    <name type="scientific">Aliarcobacter butzleri L351</name>
    <dbReference type="NCBI Taxonomy" id="1447259"/>
    <lineage>
        <taxon>Bacteria</taxon>
        <taxon>Pseudomonadati</taxon>
        <taxon>Campylobacterota</taxon>
        <taxon>Epsilonproteobacteria</taxon>
        <taxon>Campylobacterales</taxon>
        <taxon>Arcobacteraceae</taxon>
        <taxon>Aliarcobacter</taxon>
    </lineage>
</organism>
<sequence length="887" mass="103092">MSEEKAMNRGSEWNKWDLHFHTPSSYDYKDKMVTNTQLIEELVKKNIKVVAITDHHIIDVVRIQELKVLSSERITILPGIEFLSDSRGKQPIHFIGIFSENSDLHYIWGQIENRTEIRKIKGEGKKENEVYCNLFETINLIHELGGIVSIHAGDKHSSIENITHSLPHGEAQKTDIAFAVDIYELGNSSDQDGYRRFVFPSIKKTIPMILCSDNHDIKKYDIKENCWIKAIPSFEGLRQIIYEPDRVKIKEDKPDKKIGYEVIKSIKILNTNNVFTQNEIYFNSNLNSIIGGKSSGKSLLLYLLAKTVLSSEKFDEISKYKNFVNYDELPKGIECEVLWEDGTVTKLSSNENKRHIEYIPQLFLNNIAEDKKNELFNQTINDLLYKKNGYKGAIDLIYKSIDEKKISLTSEIEKYFTNESELKRLEIELTTLGDKNAIEILINSFREELKELKSKSSLTQDDENTMKAINESITLKKNEKILLEKEIILNNSINKVTNELGSKIERFITDEFNLMDIDDNHKEILKTYYENLSKNIIQSIDSFQESNPLMNDTLLERIKLKDEEIEPLIKSLEPYNDKILDQKKYLSIEKLLKDEQLKLDSILLKEKEINNQKSKLDIKKFIDIYKELLEIYNTITSLNEPYKTIGNDLELITHIDFNLSKFYDNFSYFVTKNQSMDKIFSDVIFDVDSNYLYKKENHIENIEEVLNKIFSGNVKFNKSKTLKEMTKSLLDDNFDITYDLKQGDDLLNHMSPGKKGIVLFQLFLEVSSSKVPILIDQPEDNLDNRTVYNTLNEFIKNKKIDRQIIMVSHNSNLVVSTDSENIIVANQNGQNSSYPRFEYINGALEETKKKDLLELNELKKQGIREHVCEILEGGVEAFKKREEKYNI</sequence>
<dbReference type="Gene3D" id="3.20.20.140">
    <property type="entry name" value="Metal-dependent hydrolases"/>
    <property type="match status" value="1"/>
</dbReference>
<dbReference type="InterPro" id="IPR027417">
    <property type="entry name" value="P-loop_NTPase"/>
</dbReference>
<proteinExistence type="predicted"/>
<dbReference type="SMART" id="SM00481">
    <property type="entry name" value="POLIIIAc"/>
    <property type="match status" value="1"/>
</dbReference>
<dbReference type="SUPFAM" id="SSF52540">
    <property type="entry name" value="P-loop containing nucleoside triphosphate hydrolases"/>
    <property type="match status" value="1"/>
</dbReference>
<dbReference type="InterPro" id="IPR003141">
    <property type="entry name" value="Pol/His_phosphatase_N"/>
</dbReference>
<reference evidence="3 4" key="1">
    <citation type="submission" date="2014-01" db="EMBL/GenBank/DDBJ databases">
        <title>Development of a Comparative Genomic Fingerprinting Assay for High Resolution Genotyping of Arcobacter butzleri.</title>
        <authorList>
            <person name="Webb A.L."/>
            <person name="Inglis G.D."/>
            <person name="Kruczkiewicz P."/>
            <person name="Selinger L.B."/>
            <person name="Taboada E.N."/>
        </authorList>
    </citation>
    <scope>NUCLEOTIDE SEQUENCE [LARGE SCALE GENOMIC DNA]</scope>
    <source>
        <strain evidence="3 4">L351</strain>
    </source>
</reference>
<comment type="caution">
    <text evidence="3">The sequence shown here is derived from an EMBL/GenBank/DDBJ whole genome shotgun (WGS) entry which is preliminary data.</text>
</comment>
<feature type="domain" description="Polymerase/histidinol phosphatase N-terminal" evidence="2">
    <location>
        <begin position="16"/>
        <end position="86"/>
    </location>
</feature>
<dbReference type="PANTHER" id="PTHR42924:SF3">
    <property type="entry name" value="POLYMERASE_HISTIDINOL PHOSPHATASE N-TERMINAL DOMAIN-CONTAINING PROTEIN"/>
    <property type="match status" value="1"/>
</dbReference>
<dbReference type="InterPro" id="IPR052018">
    <property type="entry name" value="PHP_domain"/>
</dbReference>
<dbReference type="Proteomes" id="UP000035526">
    <property type="component" value="Unassembled WGS sequence"/>
</dbReference>
<protein>
    <recommendedName>
        <fullName evidence="2">Polymerase/histidinol phosphatase N-terminal domain-containing protein</fullName>
    </recommendedName>
</protein>
<name>A0A837J5Q0_9BACT</name>
<dbReference type="PANTHER" id="PTHR42924">
    <property type="entry name" value="EXONUCLEASE"/>
    <property type="match status" value="1"/>
</dbReference>
<evidence type="ECO:0000313" key="4">
    <source>
        <dbReference type="Proteomes" id="UP000035526"/>
    </source>
</evidence>
<dbReference type="GO" id="GO:0035312">
    <property type="term" value="F:5'-3' DNA exonuclease activity"/>
    <property type="evidence" value="ECO:0007669"/>
    <property type="project" value="TreeGrafter"/>
</dbReference>
<dbReference type="InterPro" id="IPR054787">
    <property type="entry name" value="TrlF_ATPase"/>
</dbReference>
<dbReference type="SUPFAM" id="SSF89550">
    <property type="entry name" value="PHP domain-like"/>
    <property type="match status" value="1"/>
</dbReference>
<accession>A0A837J5Q0</accession>
<feature type="coiled-coil region" evidence="1">
    <location>
        <begin position="435"/>
        <end position="462"/>
    </location>
</feature>
<dbReference type="AlphaFoldDB" id="A0A837J5Q0"/>
<evidence type="ECO:0000313" key="3">
    <source>
        <dbReference type="EMBL" id="KLE01432.1"/>
    </source>
</evidence>
<dbReference type="Gene3D" id="3.40.50.300">
    <property type="entry name" value="P-loop containing nucleotide triphosphate hydrolases"/>
    <property type="match status" value="1"/>
</dbReference>